<feature type="domain" description="Aminopeptidase P N-terminal" evidence="17">
    <location>
        <begin position="12"/>
        <end position="150"/>
    </location>
</feature>
<dbReference type="GO" id="GO:0030145">
    <property type="term" value="F:manganese ion binding"/>
    <property type="evidence" value="ECO:0007669"/>
    <property type="project" value="InterPro"/>
</dbReference>
<keyword evidence="3" id="KW-0645">Protease</keyword>
<dbReference type="AlphaFoldDB" id="A0A0N4VBE3"/>
<evidence type="ECO:0000313" key="20">
    <source>
        <dbReference type="WBParaSite" id="EVEC_0000784801-mRNA-1"/>
    </source>
</evidence>
<dbReference type="SMART" id="SM01011">
    <property type="entry name" value="AMP_N"/>
    <property type="match status" value="1"/>
</dbReference>
<evidence type="ECO:0000259" key="17">
    <source>
        <dbReference type="SMART" id="SM01011"/>
    </source>
</evidence>
<evidence type="ECO:0000256" key="10">
    <source>
        <dbReference type="ARBA" id="ARBA00044051"/>
    </source>
</evidence>
<evidence type="ECO:0000256" key="3">
    <source>
        <dbReference type="ARBA" id="ARBA00022670"/>
    </source>
</evidence>
<keyword evidence="5" id="KW-0378">Hydrolase</keyword>
<evidence type="ECO:0000313" key="19">
    <source>
        <dbReference type="Proteomes" id="UP000274131"/>
    </source>
</evidence>
<comment type="subunit">
    <text evidence="2">Homodimer.</text>
</comment>
<reference evidence="18 19" key="2">
    <citation type="submission" date="2018-10" db="EMBL/GenBank/DDBJ databases">
        <authorList>
            <consortium name="Pathogen Informatics"/>
        </authorList>
    </citation>
    <scope>NUCLEOTIDE SEQUENCE [LARGE SCALE GENOMIC DNA]</scope>
</reference>
<keyword evidence="19" id="KW-1185">Reference proteome</keyword>
<evidence type="ECO:0000256" key="14">
    <source>
        <dbReference type="ARBA" id="ARBA00044351"/>
    </source>
</evidence>
<dbReference type="GO" id="GO:0102009">
    <property type="term" value="F:proline dipeptidase activity"/>
    <property type="evidence" value="ECO:0007669"/>
    <property type="project" value="UniProtKB-EC"/>
</dbReference>
<reference evidence="20" key="1">
    <citation type="submission" date="2017-02" db="UniProtKB">
        <authorList>
            <consortium name="WormBaseParasite"/>
        </authorList>
    </citation>
    <scope>IDENTIFICATION</scope>
</reference>
<name>A0A0N4VBE3_ENTVE</name>
<dbReference type="EMBL" id="UXUI01008876">
    <property type="protein sequence ID" value="VDD92581.1"/>
    <property type="molecule type" value="Genomic_DNA"/>
</dbReference>
<sequence length="440" mass="49860">MSFSRGPHTFTVTAKLFSKNRERLVDVLRTKSKPRSVILLKGGEETLRNYSDSVINVFRQESYFFWTFGVHEEDFFGAIDIDSGKSILFPPRLPPAYGIICGKINPESYFKEKYGVDEIYFNDKGKVVEVLKKLNTKHLLLLKAENTDSGMTMNSPEFEGRSDFEIDETTLYPVIGNLRVFKTDMELEVMRYAARAASEAHKNLMKSVRPGLFEYQLERGPNSAVLHYGAANAPNNRKLKNGDLCVLDMGTEYNCYASDITITVPCGGRFTEKQKVIYNAVLRANRRVIEAAKPGVRWTDMHHLAERIILEDLKTAGILKGEVEEMIAARVGGIFMPHGLGHFLGVDVHDVGGYLGVSEYDATPRSSLLGLKSLRTTRTLAERMVITVEPGCYFIDTVKKIWLEKFQVRIEDDVVIWEKENEVLSNVPRTIEEIETFMNS</sequence>
<dbReference type="Pfam" id="PF05195">
    <property type="entry name" value="AMP_N"/>
    <property type="match status" value="1"/>
</dbReference>
<evidence type="ECO:0000256" key="11">
    <source>
        <dbReference type="ARBA" id="ARBA00044141"/>
    </source>
</evidence>
<evidence type="ECO:0000256" key="13">
    <source>
        <dbReference type="ARBA" id="ARBA00044284"/>
    </source>
</evidence>
<dbReference type="InterPro" id="IPR007865">
    <property type="entry name" value="Aminopep_P_N"/>
</dbReference>
<evidence type="ECO:0000256" key="9">
    <source>
        <dbReference type="ARBA" id="ARBA00043990"/>
    </source>
</evidence>
<dbReference type="InterPro" id="IPR001131">
    <property type="entry name" value="Peptidase_M24B_aminopep-P_CS"/>
</dbReference>
<dbReference type="InterPro" id="IPR036005">
    <property type="entry name" value="Creatinase/aminopeptidase-like"/>
</dbReference>
<keyword evidence="6" id="KW-0224">Dipeptidase</keyword>
<evidence type="ECO:0000256" key="4">
    <source>
        <dbReference type="ARBA" id="ARBA00022723"/>
    </source>
</evidence>
<dbReference type="InterPro" id="IPR000994">
    <property type="entry name" value="Pept_M24"/>
</dbReference>
<evidence type="ECO:0000313" key="18">
    <source>
        <dbReference type="EMBL" id="VDD92581.1"/>
    </source>
</evidence>
<dbReference type="Gene3D" id="3.40.350.10">
    <property type="entry name" value="Creatinase/prolidase N-terminal domain"/>
    <property type="match status" value="1"/>
</dbReference>
<keyword evidence="4 16" id="KW-0479">Metal-binding</keyword>
<keyword evidence="7" id="KW-0482">Metalloprotease</keyword>
<gene>
    <name evidence="18" type="ORF">EVEC_LOCUS7332</name>
</gene>
<evidence type="ECO:0000256" key="6">
    <source>
        <dbReference type="ARBA" id="ARBA00022997"/>
    </source>
</evidence>
<dbReference type="SUPFAM" id="SSF55920">
    <property type="entry name" value="Creatinase/aminopeptidase"/>
    <property type="match status" value="1"/>
</dbReference>
<evidence type="ECO:0000256" key="8">
    <source>
        <dbReference type="ARBA" id="ARBA00023211"/>
    </source>
</evidence>
<dbReference type="CDD" id="cd01087">
    <property type="entry name" value="Prolidase"/>
    <property type="match status" value="1"/>
</dbReference>
<evidence type="ECO:0000256" key="12">
    <source>
        <dbReference type="ARBA" id="ARBA00044252"/>
    </source>
</evidence>
<comment type="catalytic activity">
    <reaction evidence="15">
        <text>Xaa-L-Pro dipeptide + H2O = an L-alpha-amino acid + L-proline</text>
        <dbReference type="Rhea" id="RHEA:76407"/>
        <dbReference type="ChEBI" id="CHEBI:15377"/>
        <dbReference type="ChEBI" id="CHEBI:59869"/>
        <dbReference type="ChEBI" id="CHEBI:60039"/>
        <dbReference type="ChEBI" id="CHEBI:195196"/>
        <dbReference type="EC" id="3.4.13.9"/>
    </reaction>
</comment>
<dbReference type="STRING" id="51028.A0A0N4VBE3"/>
<keyword evidence="8" id="KW-0464">Manganese</keyword>
<dbReference type="PANTHER" id="PTHR48480:SF2">
    <property type="entry name" value="PEPTIDASE D"/>
    <property type="match status" value="1"/>
</dbReference>
<dbReference type="InterPro" id="IPR052433">
    <property type="entry name" value="X-Pro_dipept-like"/>
</dbReference>
<comment type="cofactor">
    <cofactor evidence="1">
        <name>Mn(2+)</name>
        <dbReference type="ChEBI" id="CHEBI:29035"/>
    </cofactor>
</comment>
<comment type="similarity">
    <text evidence="9">Belongs to the peptidase M24B family. Eukaryotic-type prolidase subfamily.</text>
</comment>
<dbReference type="Pfam" id="PF00557">
    <property type="entry name" value="Peptidase_M24"/>
    <property type="match status" value="1"/>
</dbReference>
<dbReference type="EC" id="3.4.13.9" evidence="10"/>
<evidence type="ECO:0000256" key="1">
    <source>
        <dbReference type="ARBA" id="ARBA00001936"/>
    </source>
</evidence>
<proteinExistence type="inferred from homology"/>
<dbReference type="WBParaSite" id="EVEC_0000784801-mRNA-1">
    <property type="protein sequence ID" value="EVEC_0000784801-mRNA-1"/>
    <property type="gene ID" value="EVEC_0000784801"/>
</dbReference>
<dbReference type="GO" id="GO:0006508">
    <property type="term" value="P:proteolysis"/>
    <property type="evidence" value="ECO:0007669"/>
    <property type="project" value="UniProtKB-KW"/>
</dbReference>
<dbReference type="Gene3D" id="3.90.230.10">
    <property type="entry name" value="Creatinase/methionine aminopeptidase superfamily"/>
    <property type="match status" value="2"/>
</dbReference>
<evidence type="ECO:0000256" key="5">
    <source>
        <dbReference type="ARBA" id="ARBA00022801"/>
    </source>
</evidence>
<dbReference type="InterPro" id="IPR029149">
    <property type="entry name" value="Creatin/AminoP/Spt16_N"/>
</dbReference>
<accession>A0A0N4VBE3</accession>
<dbReference type="PROSITE" id="PS00491">
    <property type="entry name" value="PROLINE_PEPTIDASE"/>
    <property type="match status" value="1"/>
</dbReference>
<evidence type="ECO:0000256" key="2">
    <source>
        <dbReference type="ARBA" id="ARBA00011738"/>
    </source>
</evidence>
<dbReference type="PANTHER" id="PTHR48480">
    <property type="match status" value="1"/>
</dbReference>
<dbReference type="SUPFAM" id="SSF53092">
    <property type="entry name" value="Creatinase/prolidase N-terminal domain"/>
    <property type="match status" value="1"/>
</dbReference>
<evidence type="ECO:0000256" key="15">
    <source>
        <dbReference type="ARBA" id="ARBA00048994"/>
    </source>
</evidence>
<dbReference type="OrthoDB" id="10261878at2759"/>
<evidence type="ECO:0000256" key="7">
    <source>
        <dbReference type="ARBA" id="ARBA00023049"/>
    </source>
</evidence>
<protein>
    <recommendedName>
        <fullName evidence="11">Xaa-Pro dipeptidase</fullName>
        <ecNumber evidence="10">3.4.13.9</ecNumber>
    </recommendedName>
    <alternativeName>
        <fullName evidence="14">Imidodipeptidase</fullName>
    </alternativeName>
    <alternativeName>
        <fullName evidence="12">Peptidase D</fullName>
    </alternativeName>
    <alternativeName>
        <fullName evidence="13">Proline dipeptidase</fullName>
    </alternativeName>
</protein>
<organism evidence="20">
    <name type="scientific">Enterobius vermicularis</name>
    <name type="common">Human pinworm</name>
    <dbReference type="NCBI Taxonomy" id="51028"/>
    <lineage>
        <taxon>Eukaryota</taxon>
        <taxon>Metazoa</taxon>
        <taxon>Ecdysozoa</taxon>
        <taxon>Nematoda</taxon>
        <taxon>Chromadorea</taxon>
        <taxon>Rhabditida</taxon>
        <taxon>Spirurina</taxon>
        <taxon>Oxyuridomorpha</taxon>
        <taxon>Oxyuroidea</taxon>
        <taxon>Oxyuridae</taxon>
        <taxon>Enterobius</taxon>
    </lineage>
</organism>
<dbReference type="Proteomes" id="UP000274131">
    <property type="component" value="Unassembled WGS sequence"/>
</dbReference>
<dbReference type="GO" id="GO:0070006">
    <property type="term" value="F:metalloaminopeptidase activity"/>
    <property type="evidence" value="ECO:0007669"/>
    <property type="project" value="InterPro"/>
</dbReference>
<evidence type="ECO:0000256" key="16">
    <source>
        <dbReference type="RuleBase" id="RU000590"/>
    </source>
</evidence>